<dbReference type="AlphaFoldDB" id="A0AAV4IUK7"/>
<evidence type="ECO:0000259" key="2">
    <source>
        <dbReference type="Pfam" id="PF02932"/>
    </source>
</evidence>
<dbReference type="SUPFAM" id="SSF90112">
    <property type="entry name" value="Neurotransmitter-gated ion-channel transmembrane pore"/>
    <property type="match status" value="1"/>
</dbReference>
<keyword evidence="4" id="KW-1185">Reference proteome</keyword>
<dbReference type="Pfam" id="PF02932">
    <property type="entry name" value="Neur_chan_memb"/>
    <property type="match status" value="1"/>
</dbReference>
<dbReference type="CDD" id="cd19051">
    <property type="entry name" value="LGIC_TM_cation"/>
    <property type="match status" value="1"/>
</dbReference>
<dbReference type="EMBL" id="BMAT01013495">
    <property type="protein sequence ID" value="GFS14057.1"/>
    <property type="molecule type" value="Genomic_DNA"/>
</dbReference>
<dbReference type="Gene3D" id="1.20.58.390">
    <property type="entry name" value="Neurotransmitter-gated ion-channel transmembrane domain"/>
    <property type="match status" value="1"/>
</dbReference>
<reference evidence="3 4" key="1">
    <citation type="journal article" date="2021" name="Elife">
        <title>Chloroplast acquisition without the gene transfer in kleptoplastic sea slugs, Plakobranchus ocellatus.</title>
        <authorList>
            <person name="Maeda T."/>
            <person name="Takahashi S."/>
            <person name="Yoshida T."/>
            <person name="Shimamura S."/>
            <person name="Takaki Y."/>
            <person name="Nagai Y."/>
            <person name="Toyoda A."/>
            <person name="Suzuki Y."/>
            <person name="Arimoto A."/>
            <person name="Ishii H."/>
            <person name="Satoh N."/>
            <person name="Nishiyama T."/>
            <person name="Hasebe M."/>
            <person name="Maruyama T."/>
            <person name="Minagawa J."/>
            <person name="Obokata J."/>
            <person name="Shigenobu S."/>
        </authorList>
    </citation>
    <scope>NUCLEOTIDE SEQUENCE [LARGE SCALE GENOMIC DNA]</scope>
</reference>
<organism evidence="3 4">
    <name type="scientific">Elysia marginata</name>
    <dbReference type="NCBI Taxonomy" id="1093978"/>
    <lineage>
        <taxon>Eukaryota</taxon>
        <taxon>Metazoa</taxon>
        <taxon>Spiralia</taxon>
        <taxon>Lophotrochozoa</taxon>
        <taxon>Mollusca</taxon>
        <taxon>Gastropoda</taxon>
        <taxon>Heterobranchia</taxon>
        <taxon>Euthyneura</taxon>
        <taxon>Panpulmonata</taxon>
        <taxon>Sacoglossa</taxon>
        <taxon>Placobranchoidea</taxon>
        <taxon>Plakobranchidae</taxon>
        <taxon>Elysia</taxon>
    </lineage>
</organism>
<evidence type="ECO:0000313" key="3">
    <source>
        <dbReference type="EMBL" id="GFS14057.1"/>
    </source>
</evidence>
<dbReference type="InterPro" id="IPR036719">
    <property type="entry name" value="Neuro-gated_channel_TM_sf"/>
</dbReference>
<accession>A0AAV4IUK7</accession>
<gene>
    <name evidence="3" type="ORF">ElyMa_006736100</name>
</gene>
<comment type="caution">
    <text evidence="3">The sequence shown here is derived from an EMBL/GenBank/DDBJ whole genome shotgun (WGS) entry which is preliminary data.</text>
</comment>
<dbReference type="InterPro" id="IPR038050">
    <property type="entry name" value="Neuro_actylchol_rec"/>
</dbReference>
<dbReference type="GO" id="GO:0016020">
    <property type="term" value="C:membrane"/>
    <property type="evidence" value="ECO:0007669"/>
    <property type="project" value="InterPro"/>
</dbReference>
<keyword evidence="1" id="KW-1133">Transmembrane helix</keyword>
<dbReference type="InterPro" id="IPR006029">
    <property type="entry name" value="Neurotrans-gated_channel_TM"/>
</dbReference>
<dbReference type="GO" id="GO:0006811">
    <property type="term" value="P:monoatomic ion transport"/>
    <property type="evidence" value="ECO:0007669"/>
    <property type="project" value="InterPro"/>
</dbReference>
<proteinExistence type="predicted"/>
<keyword evidence="1" id="KW-0472">Membrane</keyword>
<keyword evidence="1" id="KW-0812">Transmembrane</keyword>
<feature type="transmembrane region" description="Helical" evidence="1">
    <location>
        <begin position="57"/>
        <end position="81"/>
    </location>
</feature>
<protein>
    <submittedName>
        <fullName evidence="3">Neuronal acetylcholine receptor subunit alpha-7-like</fullName>
    </submittedName>
</protein>
<evidence type="ECO:0000256" key="1">
    <source>
        <dbReference type="SAM" id="Phobius"/>
    </source>
</evidence>
<sequence length="200" mass="21898">MLFPMMVSGLLGPVAFLIPPDDAEKVSVAVTVLLATAVFMGTIHDNLPEKSDQASTVAIYVVSLLVLSFLSVLGNTIVLMIHRKDTEERDQGQTSRADCPNPNSHYYNCGHGVSPLHPSLKLHGEAEKKPVTLTAQEDTDFPKLFAESNTSYKKFGGSDLKLTSRSKPRSRAERLNRICFISNSAIVVSLTIAVFIYIFT</sequence>
<dbReference type="Proteomes" id="UP000762676">
    <property type="component" value="Unassembled WGS sequence"/>
</dbReference>
<evidence type="ECO:0000313" key="4">
    <source>
        <dbReference type="Proteomes" id="UP000762676"/>
    </source>
</evidence>
<feature type="domain" description="Neurotransmitter-gated ion-channel transmembrane" evidence="2">
    <location>
        <begin position="10"/>
        <end position="94"/>
    </location>
</feature>
<keyword evidence="3" id="KW-0675">Receptor</keyword>
<feature type="transmembrane region" description="Helical" evidence="1">
    <location>
        <begin position="175"/>
        <end position="199"/>
    </location>
</feature>
<name>A0AAV4IUK7_9GAST</name>